<keyword evidence="10" id="KW-1015">Disulfide bond</keyword>
<feature type="transmembrane region" description="Helical" evidence="12">
    <location>
        <begin position="12"/>
        <end position="37"/>
    </location>
</feature>
<dbReference type="EMBL" id="UOGC01000118">
    <property type="protein sequence ID" value="VAX21371.1"/>
    <property type="molecule type" value="Genomic_DNA"/>
</dbReference>
<dbReference type="PANTHER" id="PTHR35457">
    <property type="entry name" value="HEME A SYNTHASE"/>
    <property type="match status" value="1"/>
</dbReference>
<reference evidence="13" key="1">
    <citation type="submission" date="2018-06" db="EMBL/GenBank/DDBJ databases">
        <authorList>
            <person name="Zhirakovskaya E."/>
        </authorList>
    </citation>
    <scope>NUCLEOTIDE SEQUENCE</scope>
</reference>
<evidence type="ECO:0000256" key="8">
    <source>
        <dbReference type="ARBA" id="ARBA00023133"/>
    </source>
</evidence>
<feature type="transmembrane region" description="Helical" evidence="12">
    <location>
        <begin position="110"/>
        <end position="131"/>
    </location>
</feature>
<sequence length="318" mass="35056">MLPLYFLINGRLAPALLATLNLAFDMLRIFIGLSIAFTYTLMIMGNVVTTTGSGLACPDWPLCHGTVIPPFELQIWFEWSHRLLGGTTGILILSTTIIAWLTVKGLERTLITTALGLLGLGALFGGVIVLIEAPLLEGALHVGIISFHIVLSTIIFTLMIFAFRVTQKGVEYSSEERAYVYLFVIVFIQVIIGIFVRYSQASLACPDFPLCRGEILPTLVDGKVIIHVIHRAMALLIFTFATGYMIFAIKAQYNVRNAVITFLLVLLQATFGANIVWSGMFLPFIVLHGATGFLTLGWLAYRSAPIVTRKQTSFPSYM</sequence>
<evidence type="ECO:0000256" key="11">
    <source>
        <dbReference type="ARBA" id="ARBA00023444"/>
    </source>
</evidence>
<evidence type="ECO:0000256" key="9">
    <source>
        <dbReference type="ARBA" id="ARBA00023136"/>
    </source>
</evidence>
<evidence type="ECO:0000256" key="10">
    <source>
        <dbReference type="ARBA" id="ARBA00023157"/>
    </source>
</evidence>
<evidence type="ECO:0000256" key="7">
    <source>
        <dbReference type="ARBA" id="ARBA00023004"/>
    </source>
</evidence>
<keyword evidence="9 12" id="KW-0472">Membrane</keyword>
<keyword evidence="6" id="KW-0560">Oxidoreductase</keyword>
<keyword evidence="5 12" id="KW-1133">Transmembrane helix</keyword>
<feature type="transmembrane region" description="Helical" evidence="12">
    <location>
        <begin position="259"/>
        <end position="277"/>
    </location>
</feature>
<evidence type="ECO:0000313" key="13">
    <source>
        <dbReference type="EMBL" id="VAX21371.1"/>
    </source>
</evidence>
<keyword evidence="3 12" id="KW-0812">Transmembrane</keyword>
<keyword evidence="4" id="KW-0479">Metal-binding</keyword>
<feature type="transmembrane region" description="Helical" evidence="12">
    <location>
        <begin position="83"/>
        <end position="103"/>
    </location>
</feature>
<dbReference type="GO" id="GO:0016020">
    <property type="term" value="C:membrane"/>
    <property type="evidence" value="ECO:0007669"/>
    <property type="project" value="UniProtKB-SubCell"/>
</dbReference>
<dbReference type="AlphaFoldDB" id="A0A3B1C3S8"/>
<accession>A0A3B1C3S8</accession>
<proteinExistence type="predicted"/>
<comment type="pathway">
    <text evidence="11">Porphyrin-containing compound metabolism.</text>
</comment>
<evidence type="ECO:0000256" key="5">
    <source>
        <dbReference type="ARBA" id="ARBA00022989"/>
    </source>
</evidence>
<evidence type="ECO:0000256" key="1">
    <source>
        <dbReference type="ARBA" id="ARBA00004141"/>
    </source>
</evidence>
<organism evidence="13">
    <name type="scientific">hydrothermal vent metagenome</name>
    <dbReference type="NCBI Taxonomy" id="652676"/>
    <lineage>
        <taxon>unclassified sequences</taxon>
        <taxon>metagenomes</taxon>
        <taxon>ecological metagenomes</taxon>
    </lineage>
</organism>
<keyword evidence="8" id="KW-0350">Heme biosynthesis</keyword>
<protein>
    <submittedName>
        <fullName evidence="13">Heme A synthase, cytochrome oxidase biogenesis protein Cox15-CtaA</fullName>
    </submittedName>
</protein>
<dbReference type="GO" id="GO:0006784">
    <property type="term" value="P:heme A biosynthetic process"/>
    <property type="evidence" value="ECO:0007669"/>
    <property type="project" value="InterPro"/>
</dbReference>
<comment type="subcellular location">
    <subcellularLocation>
        <location evidence="1">Membrane</location>
        <topology evidence="1">Multi-pass membrane protein</topology>
    </subcellularLocation>
</comment>
<evidence type="ECO:0000256" key="12">
    <source>
        <dbReference type="SAM" id="Phobius"/>
    </source>
</evidence>
<dbReference type="PANTHER" id="PTHR35457:SF1">
    <property type="entry name" value="HEME A SYNTHASE"/>
    <property type="match status" value="1"/>
</dbReference>
<evidence type="ECO:0000256" key="4">
    <source>
        <dbReference type="ARBA" id="ARBA00022723"/>
    </source>
</evidence>
<dbReference type="InterPro" id="IPR050450">
    <property type="entry name" value="COX15/CtaA_HemeA_synthase"/>
</dbReference>
<gene>
    <name evidence="13" type="ORF">MNBD_NITROSPINAE01-1497</name>
</gene>
<feature type="transmembrane region" description="Helical" evidence="12">
    <location>
        <begin position="143"/>
        <end position="166"/>
    </location>
</feature>
<dbReference type="GO" id="GO:0016491">
    <property type="term" value="F:oxidoreductase activity"/>
    <property type="evidence" value="ECO:0007669"/>
    <property type="project" value="UniProtKB-KW"/>
</dbReference>
<keyword evidence="2" id="KW-1003">Cell membrane</keyword>
<evidence type="ECO:0000256" key="3">
    <source>
        <dbReference type="ARBA" id="ARBA00022692"/>
    </source>
</evidence>
<dbReference type="InterPro" id="IPR003780">
    <property type="entry name" value="COX15/CtaA_fam"/>
</dbReference>
<keyword evidence="7" id="KW-0408">Iron</keyword>
<dbReference type="GO" id="GO:0046872">
    <property type="term" value="F:metal ion binding"/>
    <property type="evidence" value="ECO:0007669"/>
    <property type="project" value="UniProtKB-KW"/>
</dbReference>
<feature type="transmembrane region" description="Helical" evidence="12">
    <location>
        <begin position="224"/>
        <end position="247"/>
    </location>
</feature>
<feature type="transmembrane region" description="Helical" evidence="12">
    <location>
        <begin position="283"/>
        <end position="301"/>
    </location>
</feature>
<feature type="transmembrane region" description="Helical" evidence="12">
    <location>
        <begin position="178"/>
        <end position="198"/>
    </location>
</feature>
<name>A0A3B1C3S8_9ZZZZ</name>
<evidence type="ECO:0000256" key="2">
    <source>
        <dbReference type="ARBA" id="ARBA00022475"/>
    </source>
</evidence>
<evidence type="ECO:0000256" key="6">
    <source>
        <dbReference type="ARBA" id="ARBA00023002"/>
    </source>
</evidence>
<dbReference type="Pfam" id="PF02628">
    <property type="entry name" value="COX15-CtaA"/>
    <property type="match status" value="2"/>
</dbReference>